<keyword evidence="4 5" id="KW-0472">Membrane</keyword>
<reference evidence="7 8" key="1">
    <citation type="journal article" date="2004" name="Extremophiles">
        <title>Halobacillus locisalis sp. nov., a halophilic bacterium isolated from a marine solar saltern of the Yellow Sea in Korea.</title>
        <authorList>
            <person name="Yoon J.H."/>
            <person name="Kang K.H."/>
            <person name="Oh T.K."/>
            <person name="Park Y.H."/>
        </authorList>
    </citation>
    <scope>NUCLEOTIDE SEQUENCE [LARGE SCALE GENOMIC DNA]</scope>
    <source>
        <strain evidence="7 8">KCTC 3788</strain>
    </source>
</reference>
<evidence type="ECO:0000256" key="3">
    <source>
        <dbReference type="ARBA" id="ARBA00022989"/>
    </source>
</evidence>
<gene>
    <name evidence="7" type="ORF">H0266_14090</name>
</gene>
<keyword evidence="8" id="KW-1185">Reference proteome</keyword>
<dbReference type="GO" id="GO:0016020">
    <property type="term" value="C:membrane"/>
    <property type="evidence" value="ECO:0007669"/>
    <property type="project" value="UniProtKB-SubCell"/>
</dbReference>
<evidence type="ECO:0000313" key="8">
    <source>
        <dbReference type="Proteomes" id="UP000571017"/>
    </source>
</evidence>
<organism evidence="7 8">
    <name type="scientific">Halobacillus locisalis</name>
    <dbReference type="NCBI Taxonomy" id="220753"/>
    <lineage>
        <taxon>Bacteria</taxon>
        <taxon>Bacillati</taxon>
        <taxon>Bacillota</taxon>
        <taxon>Bacilli</taxon>
        <taxon>Bacillales</taxon>
        <taxon>Bacillaceae</taxon>
        <taxon>Halobacillus</taxon>
    </lineage>
</organism>
<dbReference type="Proteomes" id="UP000571017">
    <property type="component" value="Unassembled WGS sequence"/>
</dbReference>
<dbReference type="InterPro" id="IPR010432">
    <property type="entry name" value="RDD"/>
</dbReference>
<evidence type="ECO:0000256" key="5">
    <source>
        <dbReference type="SAM" id="Phobius"/>
    </source>
</evidence>
<proteinExistence type="predicted"/>
<comment type="subcellular location">
    <subcellularLocation>
        <location evidence="1">Membrane</location>
        <topology evidence="1">Multi-pass membrane protein</topology>
    </subcellularLocation>
</comment>
<evidence type="ECO:0000256" key="4">
    <source>
        <dbReference type="ARBA" id="ARBA00023136"/>
    </source>
</evidence>
<evidence type="ECO:0000256" key="2">
    <source>
        <dbReference type="ARBA" id="ARBA00022692"/>
    </source>
</evidence>
<evidence type="ECO:0000259" key="6">
    <source>
        <dbReference type="Pfam" id="PF06271"/>
    </source>
</evidence>
<sequence>MELFLDWLFISVYLLLLLSITVLFYQLAFDGIPEFSSAQSQWVATLTSVVPLVLLFSIMEGREPYASWGKRKTGLKVFYKGSPVKGSLIRNVLKFFLWQLGHMSTIQGIYEGYDNLFAILCLTLSVGLSLTYIVMVLIRKDQRHLADLIAGSGVDHR</sequence>
<keyword evidence="2 5" id="KW-0812">Transmembrane</keyword>
<dbReference type="RefSeq" id="WP_181473069.1">
    <property type="nucleotide sequence ID" value="NZ_JACEFG010000003.1"/>
</dbReference>
<dbReference type="EMBL" id="JACEFG010000003">
    <property type="protein sequence ID" value="MBA2176023.1"/>
    <property type="molecule type" value="Genomic_DNA"/>
</dbReference>
<evidence type="ECO:0000313" key="7">
    <source>
        <dbReference type="EMBL" id="MBA2176023.1"/>
    </source>
</evidence>
<accession>A0A838CVS9</accession>
<comment type="caution">
    <text evidence="7">The sequence shown here is derived from an EMBL/GenBank/DDBJ whole genome shotgun (WGS) entry which is preliminary data.</text>
</comment>
<evidence type="ECO:0000256" key="1">
    <source>
        <dbReference type="ARBA" id="ARBA00004141"/>
    </source>
</evidence>
<feature type="domain" description="RDD" evidence="6">
    <location>
        <begin position="4"/>
        <end position="151"/>
    </location>
</feature>
<dbReference type="Pfam" id="PF06271">
    <property type="entry name" value="RDD"/>
    <property type="match status" value="1"/>
</dbReference>
<feature type="transmembrane region" description="Helical" evidence="5">
    <location>
        <begin position="116"/>
        <end position="138"/>
    </location>
</feature>
<feature type="transmembrane region" description="Helical" evidence="5">
    <location>
        <begin position="7"/>
        <end position="28"/>
    </location>
</feature>
<dbReference type="AlphaFoldDB" id="A0A838CVS9"/>
<keyword evidence="3 5" id="KW-1133">Transmembrane helix</keyword>
<name>A0A838CVS9_9BACI</name>
<feature type="transmembrane region" description="Helical" evidence="5">
    <location>
        <begin position="40"/>
        <end position="58"/>
    </location>
</feature>
<protein>
    <submittedName>
        <fullName evidence="7">RDD family protein</fullName>
    </submittedName>
</protein>